<gene>
    <name evidence="1" type="ORF">MLD38_034845</name>
</gene>
<proteinExistence type="predicted"/>
<dbReference type="EMBL" id="CM042889">
    <property type="protein sequence ID" value="KAI4321470.1"/>
    <property type="molecule type" value="Genomic_DNA"/>
</dbReference>
<accession>A0ACB9MF23</accession>
<evidence type="ECO:0000313" key="2">
    <source>
        <dbReference type="Proteomes" id="UP001057402"/>
    </source>
</evidence>
<protein>
    <submittedName>
        <fullName evidence="1">Uncharacterized protein</fullName>
    </submittedName>
</protein>
<reference evidence="2" key="1">
    <citation type="journal article" date="2023" name="Front. Plant Sci.">
        <title>Chromosomal-level genome assembly of Melastoma candidum provides insights into trichome evolution.</title>
        <authorList>
            <person name="Zhong Y."/>
            <person name="Wu W."/>
            <person name="Sun C."/>
            <person name="Zou P."/>
            <person name="Liu Y."/>
            <person name="Dai S."/>
            <person name="Zhou R."/>
        </authorList>
    </citation>
    <scope>NUCLEOTIDE SEQUENCE [LARGE SCALE GENOMIC DNA]</scope>
</reference>
<organism evidence="1 2">
    <name type="scientific">Melastoma candidum</name>
    <dbReference type="NCBI Taxonomy" id="119954"/>
    <lineage>
        <taxon>Eukaryota</taxon>
        <taxon>Viridiplantae</taxon>
        <taxon>Streptophyta</taxon>
        <taxon>Embryophyta</taxon>
        <taxon>Tracheophyta</taxon>
        <taxon>Spermatophyta</taxon>
        <taxon>Magnoliopsida</taxon>
        <taxon>eudicotyledons</taxon>
        <taxon>Gunneridae</taxon>
        <taxon>Pentapetalae</taxon>
        <taxon>rosids</taxon>
        <taxon>malvids</taxon>
        <taxon>Myrtales</taxon>
        <taxon>Melastomataceae</taxon>
        <taxon>Melastomatoideae</taxon>
        <taxon>Melastomateae</taxon>
        <taxon>Melastoma</taxon>
    </lineage>
</organism>
<evidence type="ECO:0000313" key="1">
    <source>
        <dbReference type="EMBL" id="KAI4321470.1"/>
    </source>
</evidence>
<name>A0ACB9MF23_9MYRT</name>
<comment type="caution">
    <text evidence="1">The sequence shown here is derived from an EMBL/GenBank/DDBJ whole genome shotgun (WGS) entry which is preliminary data.</text>
</comment>
<sequence>MIKAFDKEEGRELSSINFLREVARRDIEEQKRERLVAFAFSYGSWSCPAVRVFTASKVEDKLESSKRDFLQASLGISKVNQPMIQKLLDWYFLDFAEDLVSLRAIMGPVHFSAQYYPRALTAGNAQHTLDA</sequence>
<keyword evidence="2" id="KW-1185">Reference proteome</keyword>
<dbReference type="Proteomes" id="UP001057402">
    <property type="component" value="Chromosome 10"/>
</dbReference>